<dbReference type="HOGENOM" id="CLU_215522_0_0_1"/>
<feature type="transmembrane region" description="Helical" evidence="1">
    <location>
        <begin position="6"/>
        <end position="29"/>
    </location>
</feature>
<reference evidence="2 3" key="1">
    <citation type="journal article" date="2008" name="PLoS Genet.">
        <title>Genomic islands in the pathogenic filamentous fungus Aspergillus fumigatus.</title>
        <authorList>
            <person name="Fedorova N.D."/>
            <person name="Khaldi N."/>
            <person name="Joardar V.S."/>
            <person name="Maiti R."/>
            <person name="Amedeo P."/>
            <person name="Anderson M.J."/>
            <person name="Crabtree J."/>
            <person name="Silva J.C."/>
            <person name="Badger J.H."/>
            <person name="Albarraq A."/>
            <person name="Angiuoli S."/>
            <person name="Bussey H."/>
            <person name="Bowyer P."/>
            <person name="Cotty P.J."/>
            <person name="Dyer P.S."/>
            <person name="Egan A."/>
            <person name="Galens K."/>
            <person name="Fraser-Liggett C.M."/>
            <person name="Haas B.J."/>
            <person name="Inman J.M."/>
            <person name="Kent R."/>
            <person name="Lemieux S."/>
            <person name="Malavazi I."/>
            <person name="Orvis J."/>
            <person name="Roemer T."/>
            <person name="Ronning C.M."/>
            <person name="Sundaram J.P."/>
            <person name="Sutton G."/>
            <person name="Turner G."/>
            <person name="Venter J.C."/>
            <person name="White O.R."/>
            <person name="Whitty B.R."/>
            <person name="Youngman P."/>
            <person name="Wolfe K.H."/>
            <person name="Goldman G.H."/>
            <person name="Wortman J.R."/>
            <person name="Jiang B."/>
            <person name="Denning D.W."/>
            <person name="Nierman W.C."/>
        </authorList>
    </citation>
    <scope>NUCLEOTIDE SEQUENCE [LARGE SCALE GENOMIC DNA]</scope>
    <source>
        <strain evidence="3">CBS 144.89 / FGSC A1163 / CEA10</strain>
    </source>
</reference>
<dbReference type="Proteomes" id="UP000001699">
    <property type="component" value="Unassembled WGS sequence"/>
</dbReference>
<evidence type="ECO:0000313" key="3">
    <source>
        <dbReference type="Proteomes" id="UP000001699"/>
    </source>
</evidence>
<dbReference type="EMBL" id="DS499599">
    <property type="protein sequence ID" value="EDP49375.1"/>
    <property type="molecule type" value="Genomic_DNA"/>
</dbReference>
<keyword evidence="1" id="KW-0812">Transmembrane</keyword>
<dbReference type="AlphaFoldDB" id="B0Y7J4"/>
<evidence type="ECO:0000256" key="1">
    <source>
        <dbReference type="SAM" id="Phobius"/>
    </source>
</evidence>
<evidence type="ECO:0000313" key="2">
    <source>
        <dbReference type="EMBL" id="EDP49375.1"/>
    </source>
</evidence>
<accession>B0Y7J4</accession>
<protein>
    <submittedName>
        <fullName evidence="2">Uncharacterized protein</fullName>
    </submittedName>
</protein>
<gene>
    <name evidence="2" type="ORF">AFUB_074020</name>
</gene>
<keyword evidence="1" id="KW-1133">Transmembrane helix</keyword>
<name>B0Y7J4_ASPFC</name>
<keyword evidence="1" id="KW-0472">Membrane</keyword>
<proteinExistence type="predicted"/>
<organism evidence="2 3">
    <name type="scientific">Aspergillus fumigatus (strain CBS 144.89 / FGSC A1163 / CEA10)</name>
    <name type="common">Neosartorya fumigata</name>
    <dbReference type="NCBI Taxonomy" id="451804"/>
    <lineage>
        <taxon>Eukaryota</taxon>
        <taxon>Fungi</taxon>
        <taxon>Dikarya</taxon>
        <taxon>Ascomycota</taxon>
        <taxon>Pezizomycotina</taxon>
        <taxon>Eurotiomycetes</taxon>
        <taxon>Eurotiomycetidae</taxon>
        <taxon>Eurotiales</taxon>
        <taxon>Aspergillaceae</taxon>
        <taxon>Aspergillus</taxon>
        <taxon>Aspergillus subgen. Fumigati</taxon>
    </lineage>
</organism>
<keyword evidence="3" id="KW-1185">Reference proteome</keyword>
<dbReference type="VEuPathDB" id="FungiDB:AFUB_074020"/>
<sequence length="50" mass="5565">MVKKNITIAIIIIILFIILALAGFGIYAMQNHVLFFKKRAVDEETAEEGG</sequence>